<dbReference type="Proteomes" id="UP000095751">
    <property type="component" value="Unassembled WGS sequence"/>
</dbReference>
<dbReference type="InParanoid" id="A0A1E7FKQ9"/>
<reference evidence="1 2" key="1">
    <citation type="submission" date="2016-09" db="EMBL/GenBank/DDBJ databases">
        <title>Extensive genetic diversity and differential bi-allelic expression allows diatom success in the polar Southern Ocean.</title>
        <authorList>
            <consortium name="DOE Joint Genome Institute"/>
            <person name="Mock T."/>
            <person name="Otillar R.P."/>
            <person name="Strauss J."/>
            <person name="Dupont C."/>
            <person name="Frickenhaus S."/>
            <person name="Maumus F."/>
            <person name="Mcmullan M."/>
            <person name="Sanges R."/>
            <person name="Schmutz J."/>
            <person name="Toseland A."/>
            <person name="Valas R."/>
            <person name="Veluchamy A."/>
            <person name="Ward B.J."/>
            <person name="Allen A."/>
            <person name="Barry K."/>
            <person name="Falciatore A."/>
            <person name="Ferrante M."/>
            <person name="Fortunato A.E."/>
            <person name="Gloeckner G."/>
            <person name="Gruber A."/>
            <person name="Hipkin R."/>
            <person name="Janech M."/>
            <person name="Kroth P."/>
            <person name="Leese F."/>
            <person name="Lindquist E."/>
            <person name="Lyon B.R."/>
            <person name="Martin J."/>
            <person name="Mayer C."/>
            <person name="Parker M."/>
            <person name="Quesneville H."/>
            <person name="Raymond J."/>
            <person name="Uhlig C."/>
            <person name="Valentin K.U."/>
            <person name="Worden A.Z."/>
            <person name="Armbrust E.V."/>
            <person name="Bowler C."/>
            <person name="Green B."/>
            <person name="Moulton V."/>
            <person name="Van Oosterhout C."/>
            <person name="Grigoriev I."/>
        </authorList>
    </citation>
    <scope>NUCLEOTIDE SEQUENCE [LARGE SCALE GENOMIC DNA]</scope>
    <source>
        <strain evidence="1 2">CCMP1102</strain>
    </source>
</reference>
<dbReference type="KEGG" id="fcy:FRACYDRAFT_168339"/>
<dbReference type="EMBL" id="KV784356">
    <property type="protein sequence ID" value="OEU18751.1"/>
    <property type="molecule type" value="Genomic_DNA"/>
</dbReference>
<organism evidence="1 2">
    <name type="scientific">Fragilariopsis cylindrus CCMP1102</name>
    <dbReference type="NCBI Taxonomy" id="635003"/>
    <lineage>
        <taxon>Eukaryota</taxon>
        <taxon>Sar</taxon>
        <taxon>Stramenopiles</taxon>
        <taxon>Ochrophyta</taxon>
        <taxon>Bacillariophyta</taxon>
        <taxon>Bacillariophyceae</taxon>
        <taxon>Bacillariophycidae</taxon>
        <taxon>Bacillariales</taxon>
        <taxon>Bacillariaceae</taxon>
        <taxon>Fragilariopsis</taxon>
    </lineage>
</organism>
<name>A0A1E7FKQ9_9STRA</name>
<protein>
    <submittedName>
        <fullName evidence="1">Uncharacterized protein</fullName>
    </submittedName>
</protein>
<dbReference type="OrthoDB" id="43632at2759"/>
<evidence type="ECO:0000313" key="2">
    <source>
        <dbReference type="Proteomes" id="UP000095751"/>
    </source>
</evidence>
<dbReference type="AlphaFoldDB" id="A0A1E7FKQ9"/>
<gene>
    <name evidence="1" type="ORF">FRACYDRAFT_168339</name>
</gene>
<evidence type="ECO:0000313" key="1">
    <source>
        <dbReference type="EMBL" id="OEU18751.1"/>
    </source>
</evidence>
<accession>A0A1E7FKQ9</accession>
<keyword evidence="2" id="KW-1185">Reference proteome</keyword>
<sequence>MALKRRLSDPNSHVECDLTSIDPNKILFGGQVGPVTVKGRSWKSPLGLTCRAITATVTECQLDMGKVISKQKLVLNTPALGSAMVALSDTDFGNFITHPLMKPPSPPQLTNKNSINGNINADKNKLLFLRENVSLDPSSGIVTFYGTYAGSKWKFMLQRNTNISDTNEDKASIHASLVKEEEGSIIQDVDAIEKALTKTTSKFFNEMDLELDGTFLSFNDMQLTEKGDEPSVMISLRIKVIKFPSPGLEF</sequence>
<proteinExistence type="predicted"/>